<sequence>MFDVAARPDGVCEARTMLGGGLRKSDTAAGAQGSALTADKGTTRTGCDIRRRRLSLPLRAGILKSETVAQINGSSHPPDAL</sequence>
<keyword evidence="3" id="KW-1185">Reference proteome</keyword>
<accession>A0A9Q1G8F4</accession>
<feature type="region of interest" description="Disordered" evidence="1">
    <location>
        <begin position="22"/>
        <end position="44"/>
    </location>
</feature>
<evidence type="ECO:0000313" key="3">
    <source>
        <dbReference type="Proteomes" id="UP001152622"/>
    </source>
</evidence>
<protein>
    <submittedName>
        <fullName evidence="2">Uncharacterized protein</fullName>
    </submittedName>
</protein>
<gene>
    <name evidence="2" type="ORF">SKAU_G00001200</name>
</gene>
<name>A0A9Q1G8F4_SYNKA</name>
<dbReference type="EMBL" id="JAINUF010000001">
    <property type="protein sequence ID" value="KAJ8379342.1"/>
    <property type="molecule type" value="Genomic_DNA"/>
</dbReference>
<organism evidence="2 3">
    <name type="scientific">Synaphobranchus kaupii</name>
    <name type="common">Kaup's arrowtooth eel</name>
    <dbReference type="NCBI Taxonomy" id="118154"/>
    <lineage>
        <taxon>Eukaryota</taxon>
        <taxon>Metazoa</taxon>
        <taxon>Chordata</taxon>
        <taxon>Craniata</taxon>
        <taxon>Vertebrata</taxon>
        <taxon>Euteleostomi</taxon>
        <taxon>Actinopterygii</taxon>
        <taxon>Neopterygii</taxon>
        <taxon>Teleostei</taxon>
        <taxon>Anguilliformes</taxon>
        <taxon>Synaphobranchidae</taxon>
        <taxon>Synaphobranchus</taxon>
    </lineage>
</organism>
<evidence type="ECO:0000313" key="2">
    <source>
        <dbReference type="EMBL" id="KAJ8379342.1"/>
    </source>
</evidence>
<dbReference type="Proteomes" id="UP001152622">
    <property type="component" value="Chromosome 1"/>
</dbReference>
<dbReference type="AlphaFoldDB" id="A0A9Q1G8F4"/>
<reference evidence="2" key="1">
    <citation type="journal article" date="2023" name="Science">
        <title>Genome structures resolve the early diversification of teleost fishes.</title>
        <authorList>
            <person name="Parey E."/>
            <person name="Louis A."/>
            <person name="Montfort J."/>
            <person name="Bouchez O."/>
            <person name="Roques C."/>
            <person name="Iampietro C."/>
            <person name="Lluch J."/>
            <person name="Castinel A."/>
            <person name="Donnadieu C."/>
            <person name="Desvignes T."/>
            <person name="Floi Bucao C."/>
            <person name="Jouanno E."/>
            <person name="Wen M."/>
            <person name="Mejri S."/>
            <person name="Dirks R."/>
            <person name="Jansen H."/>
            <person name="Henkel C."/>
            <person name="Chen W.J."/>
            <person name="Zahm M."/>
            <person name="Cabau C."/>
            <person name="Klopp C."/>
            <person name="Thompson A.W."/>
            <person name="Robinson-Rechavi M."/>
            <person name="Braasch I."/>
            <person name="Lecointre G."/>
            <person name="Bobe J."/>
            <person name="Postlethwait J.H."/>
            <person name="Berthelot C."/>
            <person name="Roest Crollius H."/>
            <person name="Guiguen Y."/>
        </authorList>
    </citation>
    <scope>NUCLEOTIDE SEQUENCE</scope>
    <source>
        <strain evidence="2">WJC10195</strain>
    </source>
</reference>
<evidence type="ECO:0000256" key="1">
    <source>
        <dbReference type="SAM" id="MobiDB-lite"/>
    </source>
</evidence>
<proteinExistence type="predicted"/>
<comment type="caution">
    <text evidence="2">The sequence shown here is derived from an EMBL/GenBank/DDBJ whole genome shotgun (WGS) entry which is preliminary data.</text>
</comment>